<dbReference type="InterPro" id="IPR015946">
    <property type="entry name" value="KH_dom-like_a/b"/>
</dbReference>
<reference evidence="3" key="1">
    <citation type="submission" date="2019-08" db="EMBL/GenBank/DDBJ databases">
        <authorList>
            <person name="Kucharzyk K."/>
            <person name="Murdoch R.W."/>
            <person name="Higgins S."/>
            <person name="Loffler F."/>
        </authorList>
    </citation>
    <scope>NUCLEOTIDE SEQUENCE</scope>
</reference>
<dbReference type="PANTHER" id="PTHR34654">
    <property type="entry name" value="UPF0109 PROTEIN SCO5592"/>
    <property type="match status" value="1"/>
</dbReference>
<name>A0A645DJR8_9ZZZZ</name>
<proteinExistence type="inferred from homology"/>
<dbReference type="PANTHER" id="PTHR34654:SF1">
    <property type="entry name" value="RNA-BINDING PROTEIN KHPA"/>
    <property type="match status" value="1"/>
</dbReference>
<dbReference type="EMBL" id="VSSQ01036930">
    <property type="protein sequence ID" value="MPM89517.1"/>
    <property type="molecule type" value="Genomic_DNA"/>
</dbReference>
<dbReference type="CDD" id="cd22533">
    <property type="entry name" value="KH-II_YlqC-like"/>
    <property type="match status" value="1"/>
</dbReference>
<comment type="caution">
    <text evidence="3">The sequence shown here is derived from an EMBL/GenBank/DDBJ whole genome shotgun (WGS) entry which is preliminary data.</text>
</comment>
<dbReference type="HAMAP" id="MF_00088">
    <property type="entry name" value="KhpA"/>
    <property type="match status" value="1"/>
</dbReference>
<keyword evidence="1" id="KW-0963">Cytoplasm</keyword>
<dbReference type="Pfam" id="PF13083">
    <property type="entry name" value="KH_KhpA-B"/>
    <property type="match status" value="1"/>
</dbReference>
<organism evidence="3">
    <name type="scientific">bioreactor metagenome</name>
    <dbReference type="NCBI Taxonomy" id="1076179"/>
    <lineage>
        <taxon>unclassified sequences</taxon>
        <taxon>metagenomes</taxon>
        <taxon>ecological metagenomes</taxon>
    </lineage>
</organism>
<protein>
    <submittedName>
        <fullName evidence="3">Uncharacterized protein</fullName>
    </submittedName>
</protein>
<dbReference type="SUPFAM" id="SSF54814">
    <property type="entry name" value="Prokaryotic type KH domain (KH-domain type II)"/>
    <property type="match status" value="1"/>
</dbReference>
<keyword evidence="2" id="KW-0694">RNA-binding</keyword>
<evidence type="ECO:0000256" key="2">
    <source>
        <dbReference type="ARBA" id="ARBA00022884"/>
    </source>
</evidence>
<evidence type="ECO:0000313" key="3">
    <source>
        <dbReference type="EMBL" id="MPM89517.1"/>
    </source>
</evidence>
<dbReference type="GO" id="GO:0003723">
    <property type="term" value="F:RNA binding"/>
    <property type="evidence" value="ECO:0007669"/>
    <property type="project" value="UniProtKB-KW"/>
</dbReference>
<evidence type="ECO:0000256" key="1">
    <source>
        <dbReference type="ARBA" id="ARBA00022490"/>
    </source>
</evidence>
<dbReference type="InterPro" id="IPR009019">
    <property type="entry name" value="KH_sf_prok-type"/>
</dbReference>
<dbReference type="AlphaFoldDB" id="A0A645DJR8"/>
<gene>
    <name evidence="3" type="ORF">SDC9_136626</name>
</gene>
<accession>A0A645DJR8</accession>
<dbReference type="Gene3D" id="3.30.300.20">
    <property type="match status" value="1"/>
</dbReference>
<dbReference type="InterPro" id="IPR020627">
    <property type="entry name" value="KhpA"/>
</dbReference>
<sequence>MREIIEVMAKALVDHPEQIVIREVESDQEIVYQLTVASEDMGKVIGHQGRIAKAMRTLLKATNARNDKRVQLDIVDRVTEEQ</sequence>